<proteinExistence type="predicted"/>
<evidence type="ECO:0000313" key="2">
    <source>
        <dbReference type="EMBL" id="QFS45271.1"/>
    </source>
</evidence>
<accession>A0A5P8VY78</accession>
<dbReference type="KEGG" id="nsh:GXM_02748"/>
<evidence type="ECO:0000313" key="3">
    <source>
        <dbReference type="Proteomes" id="UP000326678"/>
    </source>
</evidence>
<dbReference type="Proteomes" id="UP000326678">
    <property type="component" value="Chromosome Gxm1"/>
</dbReference>
<dbReference type="EMBL" id="CP045226">
    <property type="protein sequence ID" value="QFS45271.1"/>
    <property type="molecule type" value="Genomic_DNA"/>
</dbReference>
<dbReference type="AlphaFoldDB" id="A0A5P8VY78"/>
<gene>
    <name evidence="2" type="ORF">GXM_02748</name>
</gene>
<feature type="signal peptide" evidence="1">
    <location>
        <begin position="1"/>
        <end position="24"/>
    </location>
</feature>
<feature type="chain" id="PRO_5024895431" evidence="1">
    <location>
        <begin position="25"/>
        <end position="229"/>
    </location>
</feature>
<dbReference type="RefSeq" id="WP_152588983.1">
    <property type="nucleotide sequence ID" value="NZ_CP045226.1"/>
</dbReference>
<name>A0A5P8VY78_9NOSO</name>
<sequence length="229" mass="24458">MLQKISLALLGTTAVVISANPASAFTLQVNTGPFSSYADTKTVTFDDGTANDPNGFVTYSNITTNIVIGSKANEYASPYKDDTKFLTIAPKNENVAGNTGFVNINFKEAVNYFGFYAGSLDLYNYFDIYNGDKLLKSFSGADVPTAIANGSWTSSDANKFINIVADTGETFNRVVMSSKGVAFETDNHAYRLANKSVPEPNAMLGVLAIGACGMASLFKRSQHKATVKG</sequence>
<evidence type="ECO:0000256" key="1">
    <source>
        <dbReference type="SAM" id="SignalP"/>
    </source>
</evidence>
<keyword evidence="3" id="KW-1185">Reference proteome</keyword>
<protein>
    <submittedName>
        <fullName evidence="2">PEP-CTERM sorting domain-containing protein</fullName>
    </submittedName>
</protein>
<keyword evidence="1" id="KW-0732">Signal</keyword>
<reference evidence="2 3" key="1">
    <citation type="submission" date="2019-10" db="EMBL/GenBank/DDBJ databases">
        <title>Genomic and transcriptomic insights into the perfect genentic adaptation of a filamentous nitrogen-fixing cyanobacterium to rice fields.</title>
        <authorList>
            <person name="Chen Z."/>
        </authorList>
    </citation>
    <scope>NUCLEOTIDE SEQUENCE [LARGE SCALE GENOMIC DNA]</scope>
    <source>
        <strain evidence="2">CCNUC1</strain>
    </source>
</reference>
<organism evidence="2 3">
    <name type="scientific">Nostoc sphaeroides CCNUC1</name>
    <dbReference type="NCBI Taxonomy" id="2653204"/>
    <lineage>
        <taxon>Bacteria</taxon>
        <taxon>Bacillati</taxon>
        <taxon>Cyanobacteriota</taxon>
        <taxon>Cyanophyceae</taxon>
        <taxon>Nostocales</taxon>
        <taxon>Nostocaceae</taxon>
        <taxon>Nostoc</taxon>
    </lineage>
</organism>